<dbReference type="EMBL" id="BEYU01000052">
    <property type="protein sequence ID" value="GBG28973.1"/>
    <property type="molecule type" value="Genomic_DNA"/>
</dbReference>
<keyword evidence="4" id="KW-1185">Reference proteome</keyword>
<dbReference type="Gene3D" id="3.40.50.150">
    <property type="entry name" value="Vaccinia Virus protein VP39"/>
    <property type="match status" value="1"/>
</dbReference>
<gene>
    <name evidence="3" type="ORF">FCC1311_051942</name>
</gene>
<reference evidence="3 4" key="1">
    <citation type="submission" date="2017-12" db="EMBL/GenBank/DDBJ databases">
        <title>Sequencing, de novo assembly and annotation of complete genome of a new Thraustochytrid species, strain FCC1311.</title>
        <authorList>
            <person name="Sedici K."/>
            <person name="Godart F."/>
            <person name="Aiese Cigliano R."/>
            <person name="Sanseverino W."/>
            <person name="Barakat M."/>
            <person name="Ortet P."/>
            <person name="Marechal E."/>
            <person name="Cagnac O."/>
            <person name="Amato A."/>
        </authorList>
    </citation>
    <scope>NUCLEOTIDE SEQUENCE [LARGE SCALE GENOMIC DNA]</scope>
</reference>
<evidence type="ECO:0000313" key="3">
    <source>
        <dbReference type="EMBL" id="GBG28973.1"/>
    </source>
</evidence>
<dbReference type="Pfam" id="PF04072">
    <property type="entry name" value="LCM"/>
    <property type="match status" value="1"/>
</dbReference>
<sequence length="290" mass="33257">MSRRARSAHEWITWNAYWDAFYVWLLHELGFRQDESGRDLFMALPGSTSLVLFPLKMWLRVARFFSRLWVEHKFYDAPPGRLHRRMSKLAFFDKAVARDEIEQVVILGGGLSTFGFNETFLGKHVHRVFEYNAKTINAGKRKLMRAAGIRARHVTSLNVRKGIGQKGRWLVDLTLAGFDPEATTLFIVNDDMWKWSPEAGKKFLAEVGDLVQGHPLHLLAFPYLDESLVRPPGWFSRKRQDAPTFGLPEGAQQAKWLRRVANLKPLDHARFPVEKTGFLLCASPLNVPTA</sequence>
<evidence type="ECO:0000256" key="1">
    <source>
        <dbReference type="ARBA" id="ARBA00022603"/>
    </source>
</evidence>
<protein>
    <submittedName>
        <fullName evidence="3">Uncharacterized protein</fullName>
    </submittedName>
</protein>
<keyword evidence="1" id="KW-0489">Methyltransferase</keyword>
<dbReference type="InterPro" id="IPR007213">
    <property type="entry name" value="Ppm1/Ppm2/Tcmp"/>
</dbReference>
<accession>A0A2R5GK10</accession>
<evidence type="ECO:0000313" key="4">
    <source>
        <dbReference type="Proteomes" id="UP000241890"/>
    </source>
</evidence>
<organism evidence="3 4">
    <name type="scientific">Hondaea fermentalgiana</name>
    <dbReference type="NCBI Taxonomy" id="2315210"/>
    <lineage>
        <taxon>Eukaryota</taxon>
        <taxon>Sar</taxon>
        <taxon>Stramenopiles</taxon>
        <taxon>Bigyra</taxon>
        <taxon>Labyrinthulomycetes</taxon>
        <taxon>Thraustochytrida</taxon>
        <taxon>Thraustochytriidae</taxon>
        <taxon>Hondaea</taxon>
    </lineage>
</organism>
<evidence type="ECO:0000256" key="2">
    <source>
        <dbReference type="ARBA" id="ARBA00022679"/>
    </source>
</evidence>
<dbReference type="InterPro" id="IPR029063">
    <property type="entry name" value="SAM-dependent_MTases_sf"/>
</dbReference>
<name>A0A2R5GK10_9STRA</name>
<comment type="caution">
    <text evidence="3">The sequence shown here is derived from an EMBL/GenBank/DDBJ whole genome shotgun (WGS) entry which is preliminary data.</text>
</comment>
<keyword evidence="2" id="KW-0808">Transferase</keyword>
<dbReference type="SUPFAM" id="SSF53335">
    <property type="entry name" value="S-adenosyl-L-methionine-dependent methyltransferases"/>
    <property type="match status" value="1"/>
</dbReference>
<dbReference type="GO" id="GO:0008168">
    <property type="term" value="F:methyltransferase activity"/>
    <property type="evidence" value="ECO:0007669"/>
    <property type="project" value="UniProtKB-KW"/>
</dbReference>
<dbReference type="Proteomes" id="UP000241890">
    <property type="component" value="Unassembled WGS sequence"/>
</dbReference>
<dbReference type="AlphaFoldDB" id="A0A2R5GK10"/>
<dbReference type="InParanoid" id="A0A2R5GK10"/>
<dbReference type="GO" id="GO:0032259">
    <property type="term" value="P:methylation"/>
    <property type="evidence" value="ECO:0007669"/>
    <property type="project" value="UniProtKB-KW"/>
</dbReference>
<proteinExistence type="predicted"/>